<dbReference type="SUPFAM" id="SSF47240">
    <property type="entry name" value="Ferritin-like"/>
    <property type="match status" value="1"/>
</dbReference>
<keyword evidence="6" id="KW-1185">Reference proteome</keyword>
<dbReference type="PIRSF" id="PIRSF018063">
    <property type="entry name" value="Ferrtn_UCP018063"/>
    <property type="match status" value="1"/>
</dbReference>
<keyword evidence="3" id="KW-0479">Metal-binding</keyword>
<dbReference type="InterPro" id="IPR014490">
    <property type="entry name" value="Dps-like"/>
</dbReference>
<evidence type="ECO:0000313" key="6">
    <source>
        <dbReference type="Proteomes" id="UP000184346"/>
    </source>
</evidence>
<dbReference type="GO" id="GO:0004322">
    <property type="term" value="F:ferroxidase activity"/>
    <property type="evidence" value="ECO:0007669"/>
    <property type="project" value="TreeGrafter"/>
</dbReference>
<dbReference type="InterPro" id="IPR009040">
    <property type="entry name" value="Ferritin-like_diiron"/>
</dbReference>
<reference evidence="5 6" key="1">
    <citation type="submission" date="2016-11" db="EMBL/GenBank/DDBJ databases">
        <authorList>
            <person name="Jaros S."/>
            <person name="Januszkiewicz K."/>
            <person name="Wedrychowicz H."/>
        </authorList>
    </citation>
    <scope>NUCLEOTIDE SEQUENCE [LARGE SCALE GENOMIC DNA]</scope>
    <source>
        <strain evidence="5 6">DSM 19980</strain>
    </source>
</reference>
<dbReference type="InterPro" id="IPR008331">
    <property type="entry name" value="Ferritin_DPS_dom"/>
</dbReference>
<dbReference type="Proteomes" id="UP000184346">
    <property type="component" value="Unassembled WGS sequence"/>
</dbReference>
<dbReference type="InterPro" id="IPR009078">
    <property type="entry name" value="Ferritin-like_SF"/>
</dbReference>
<sequence length="185" mass="21057">MSQQPFLTDVKTLRERARQHIEQGAVTEGYTADRENVINILNEALATEIVCTLRYKRHYYMADGLSASIAKQEFLEHAQQEQQHADWLAERIVQLGGAPNFSPEGLQSRSHAEYVEGDSLKEMIKEDLIAERIAIDSYREIATYLGDKDPTSRRIMEDILAQEEEHADDMAGLLEGIERLHTNDA</sequence>
<proteinExistence type="predicted"/>
<dbReference type="OrthoDB" id="4271929at2"/>
<dbReference type="PANTHER" id="PTHR30295:SF1">
    <property type="entry name" value="DNA PROTECTION DURING STARVATION PROTEIN"/>
    <property type="match status" value="1"/>
</dbReference>
<dbReference type="InterPro" id="IPR012347">
    <property type="entry name" value="Ferritin-like"/>
</dbReference>
<feature type="binding site" evidence="3">
    <location>
        <position position="166"/>
    </location>
    <ligand>
        <name>Fe cation</name>
        <dbReference type="ChEBI" id="CHEBI:24875"/>
    </ligand>
</feature>
<dbReference type="STRING" id="1121942.SAMN02745148_03542"/>
<evidence type="ECO:0000259" key="4">
    <source>
        <dbReference type="PROSITE" id="PS50905"/>
    </source>
</evidence>
<dbReference type="GO" id="GO:0005829">
    <property type="term" value="C:cytosol"/>
    <property type="evidence" value="ECO:0007669"/>
    <property type="project" value="TreeGrafter"/>
</dbReference>
<protein>
    <submittedName>
        <fullName evidence="5">Bacterioferritin</fullName>
    </submittedName>
</protein>
<dbReference type="RefSeq" id="WP_072825389.1">
    <property type="nucleotide sequence ID" value="NZ_FQUJ01000023.1"/>
</dbReference>
<evidence type="ECO:0000256" key="3">
    <source>
        <dbReference type="PIRSR" id="PIRSR018063-50"/>
    </source>
</evidence>
<evidence type="ECO:0000256" key="2">
    <source>
        <dbReference type="ARBA" id="ARBA00023004"/>
    </source>
</evidence>
<dbReference type="GO" id="GO:0020037">
    <property type="term" value="F:heme binding"/>
    <property type="evidence" value="ECO:0007669"/>
    <property type="project" value="TreeGrafter"/>
</dbReference>
<dbReference type="PANTHER" id="PTHR30295">
    <property type="entry name" value="BACTERIOFERRITIN"/>
    <property type="match status" value="1"/>
</dbReference>
<dbReference type="GO" id="GO:0008199">
    <property type="term" value="F:ferric iron binding"/>
    <property type="evidence" value="ECO:0007669"/>
    <property type="project" value="InterPro"/>
</dbReference>
<accession>A0A1M5EJD8</accession>
<dbReference type="Pfam" id="PF00210">
    <property type="entry name" value="Ferritin"/>
    <property type="match status" value="1"/>
</dbReference>
<feature type="binding site" evidence="3">
    <location>
        <position position="163"/>
    </location>
    <ligand>
        <name>Fe cation</name>
        <dbReference type="ChEBI" id="CHEBI:24875"/>
    </ligand>
</feature>
<feature type="binding site" evidence="3">
    <location>
        <position position="131"/>
    </location>
    <ligand>
        <name>Fe cation</name>
        <dbReference type="ChEBI" id="CHEBI:24875"/>
    </ligand>
</feature>
<keyword evidence="1" id="KW-0409">Iron storage</keyword>
<name>A0A1M5EJD8_9GAMM</name>
<feature type="binding site" evidence="3">
    <location>
        <position position="48"/>
    </location>
    <ligand>
        <name>Fe cation</name>
        <dbReference type="ChEBI" id="CHEBI:24875"/>
    </ligand>
</feature>
<evidence type="ECO:0000256" key="1">
    <source>
        <dbReference type="ARBA" id="ARBA00022434"/>
    </source>
</evidence>
<feature type="domain" description="Ferritin-like diiron" evidence="4">
    <location>
        <begin position="31"/>
        <end position="181"/>
    </location>
</feature>
<feature type="binding site" evidence="3">
    <location>
        <position position="84"/>
    </location>
    <ligand>
        <name>Fe cation</name>
        <dbReference type="ChEBI" id="CHEBI:24875"/>
    </ligand>
</feature>
<dbReference type="Gene3D" id="1.20.1260.10">
    <property type="match status" value="1"/>
</dbReference>
<gene>
    <name evidence="5" type="ORF">SAMN02745148_03542</name>
</gene>
<dbReference type="AlphaFoldDB" id="A0A1M5EJD8"/>
<organism evidence="5 6">
    <name type="scientific">Modicisalibacter ilicicola DSM 19980</name>
    <dbReference type="NCBI Taxonomy" id="1121942"/>
    <lineage>
        <taxon>Bacteria</taxon>
        <taxon>Pseudomonadati</taxon>
        <taxon>Pseudomonadota</taxon>
        <taxon>Gammaproteobacteria</taxon>
        <taxon>Oceanospirillales</taxon>
        <taxon>Halomonadaceae</taxon>
        <taxon>Modicisalibacter</taxon>
    </lineage>
</organism>
<dbReference type="GO" id="GO:0006879">
    <property type="term" value="P:intracellular iron ion homeostasis"/>
    <property type="evidence" value="ECO:0007669"/>
    <property type="project" value="UniProtKB-KW"/>
</dbReference>
<dbReference type="CDD" id="cd00657">
    <property type="entry name" value="Ferritin_like"/>
    <property type="match status" value="1"/>
</dbReference>
<evidence type="ECO:0000313" key="5">
    <source>
        <dbReference type="EMBL" id="SHF79378.1"/>
    </source>
</evidence>
<dbReference type="EMBL" id="FQUJ01000023">
    <property type="protein sequence ID" value="SHF79378.1"/>
    <property type="molecule type" value="Genomic_DNA"/>
</dbReference>
<dbReference type="PROSITE" id="PS50905">
    <property type="entry name" value="FERRITIN_LIKE"/>
    <property type="match status" value="1"/>
</dbReference>
<keyword evidence="2 3" id="KW-0408">Iron</keyword>